<evidence type="ECO:0000256" key="2">
    <source>
        <dbReference type="ARBA" id="ARBA00022737"/>
    </source>
</evidence>
<proteinExistence type="inferred from homology"/>
<dbReference type="PANTHER" id="PTHR47938">
    <property type="entry name" value="RESPIRATORY COMPLEX I CHAPERONE (CIA84), PUTATIVE (AFU_ORTHOLOGUE AFUA_2G06020)-RELATED"/>
    <property type="match status" value="1"/>
</dbReference>
<dbReference type="PANTHER" id="PTHR47938:SF35">
    <property type="entry name" value="PENTATRICOPEPTIDE REPEAT-CONTAINING PROTEIN 4, MITOCHONDRIAL-RELATED"/>
    <property type="match status" value="1"/>
</dbReference>
<accession>A0A6A1VEJ1</accession>
<evidence type="ECO:0000256" key="3">
    <source>
        <dbReference type="PROSITE-ProRule" id="PRU00708"/>
    </source>
</evidence>
<dbReference type="InterPro" id="IPR002885">
    <property type="entry name" value="PPR_rpt"/>
</dbReference>
<organism evidence="5 6">
    <name type="scientific">Morella rubra</name>
    <name type="common">Chinese bayberry</name>
    <dbReference type="NCBI Taxonomy" id="262757"/>
    <lineage>
        <taxon>Eukaryota</taxon>
        <taxon>Viridiplantae</taxon>
        <taxon>Streptophyta</taxon>
        <taxon>Embryophyta</taxon>
        <taxon>Tracheophyta</taxon>
        <taxon>Spermatophyta</taxon>
        <taxon>Magnoliopsida</taxon>
        <taxon>eudicotyledons</taxon>
        <taxon>Gunneridae</taxon>
        <taxon>Pentapetalae</taxon>
        <taxon>rosids</taxon>
        <taxon>fabids</taxon>
        <taxon>Fagales</taxon>
        <taxon>Myricaceae</taxon>
        <taxon>Morella</taxon>
    </lineage>
</organism>
<gene>
    <name evidence="5" type="ORF">CJ030_MR6G021521</name>
</gene>
<dbReference type="GO" id="GO:0003729">
    <property type="term" value="F:mRNA binding"/>
    <property type="evidence" value="ECO:0007669"/>
    <property type="project" value="TreeGrafter"/>
</dbReference>
<evidence type="ECO:0000256" key="1">
    <source>
        <dbReference type="ARBA" id="ARBA00007626"/>
    </source>
</evidence>
<dbReference type="Pfam" id="PF13041">
    <property type="entry name" value="PPR_2"/>
    <property type="match status" value="2"/>
</dbReference>
<evidence type="ECO:0000256" key="4">
    <source>
        <dbReference type="SAM" id="MobiDB-lite"/>
    </source>
</evidence>
<sequence>MGKNRNRNREMKRPYLQHRPPPSIPKPTLPSATYTAPSHSRQSPPETLFPNTRRRPTFASYLDIPDLPSEIKLLCQIIATTHSLSVEKALQDTGILRVTQGDVEQVLKLSYGFPGPAVKFFRWSGQQLNHNHSPYAWNLLVDMLGKNSLFDAMWDAIKSMNAERRLLSLATFASVFSSYVMADRVQEAIVTFGIMDQYGVPRDIVAFNTLLSAICKDGDTASAVELLRSSKEKIKPDVDTYAILLEGWEKEGNVDCARRTFAEMVSEVGWDPINVPAYHSFLSTLIKGPDGIHEATKFLDVMKERRCYPGLDFLKVALEECSKKDDARGAAFLWDTMVGEIGFRPDTQMYNKLIALYCRCNGTDIASSLLEEMTYHGSFPDSQTYNLLFRFLMKSRELREASVMFDEMIKNECVPDHANCSSAVRIYIDSGKYNMAIRVWKCMLEHYNDDLEETGNHLVVGLRNLNRVPEAVMYAEDMIDRRIKVKSSSLAKLKQSLLKAGKQLVYDELSRKWKLL</sequence>
<reference evidence="5 6" key="1">
    <citation type="journal article" date="2019" name="Plant Biotechnol. J.">
        <title>The red bayberry genome and genetic basis of sex determination.</title>
        <authorList>
            <person name="Jia H.M."/>
            <person name="Jia H.J."/>
            <person name="Cai Q.L."/>
            <person name="Wang Y."/>
            <person name="Zhao H.B."/>
            <person name="Yang W.F."/>
            <person name="Wang G.Y."/>
            <person name="Li Y.H."/>
            <person name="Zhan D.L."/>
            <person name="Shen Y.T."/>
            <person name="Niu Q.F."/>
            <person name="Chang L."/>
            <person name="Qiu J."/>
            <person name="Zhao L."/>
            <person name="Xie H.B."/>
            <person name="Fu W.Y."/>
            <person name="Jin J."/>
            <person name="Li X.W."/>
            <person name="Jiao Y."/>
            <person name="Zhou C.C."/>
            <person name="Tu T."/>
            <person name="Chai C.Y."/>
            <person name="Gao J.L."/>
            <person name="Fan L.J."/>
            <person name="van de Weg E."/>
            <person name="Wang J.Y."/>
            <person name="Gao Z.S."/>
        </authorList>
    </citation>
    <scope>NUCLEOTIDE SEQUENCE [LARGE SCALE GENOMIC DNA]</scope>
    <source>
        <tissue evidence="5">Leaves</tissue>
    </source>
</reference>
<keyword evidence="6" id="KW-1185">Reference proteome</keyword>
<comment type="caution">
    <text evidence="5">The sequence shown here is derived from an EMBL/GenBank/DDBJ whole genome shotgun (WGS) entry which is preliminary data.</text>
</comment>
<dbReference type="AlphaFoldDB" id="A0A6A1VEJ1"/>
<dbReference type="EMBL" id="RXIC02000024">
    <property type="protein sequence ID" value="KAB1211289.1"/>
    <property type="molecule type" value="Genomic_DNA"/>
</dbReference>
<dbReference type="Proteomes" id="UP000516437">
    <property type="component" value="Chromosome 6"/>
</dbReference>
<evidence type="ECO:0000313" key="6">
    <source>
        <dbReference type="Proteomes" id="UP000516437"/>
    </source>
</evidence>
<dbReference type="GO" id="GO:0005739">
    <property type="term" value="C:mitochondrion"/>
    <property type="evidence" value="ECO:0007669"/>
    <property type="project" value="TreeGrafter"/>
</dbReference>
<comment type="similarity">
    <text evidence="1">Belongs to the PPR family. P subfamily.</text>
</comment>
<dbReference type="GO" id="GO:0140053">
    <property type="term" value="P:mitochondrial gene expression"/>
    <property type="evidence" value="ECO:0007669"/>
    <property type="project" value="TreeGrafter"/>
</dbReference>
<feature type="compositionally biased region" description="Pro residues" evidence="4">
    <location>
        <begin position="19"/>
        <end position="28"/>
    </location>
</feature>
<keyword evidence="2" id="KW-0677">Repeat</keyword>
<name>A0A6A1VEJ1_9ROSI</name>
<dbReference type="NCBIfam" id="TIGR00756">
    <property type="entry name" value="PPR"/>
    <property type="match status" value="1"/>
</dbReference>
<dbReference type="PROSITE" id="PS51375">
    <property type="entry name" value="PPR"/>
    <property type="match status" value="4"/>
</dbReference>
<dbReference type="Gene3D" id="1.25.40.10">
    <property type="entry name" value="Tetratricopeptide repeat domain"/>
    <property type="match status" value="2"/>
</dbReference>
<protein>
    <recommendedName>
        <fullName evidence="7">Pentacotripeptide-repeat region of PRORP domain-containing protein</fullName>
    </recommendedName>
</protein>
<evidence type="ECO:0008006" key="7">
    <source>
        <dbReference type="Google" id="ProtNLM"/>
    </source>
</evidence>
<feature type="repeat" description="PPR" evidence="3">
    <location>
        <begin position="203"/>
        <end position="233"/>
    </location>
</feature>
<feature type="region of interest" description="Disordered" evidence="4">
    <location>
        <begin position="1"/>
        <end position="52"/>
    </location>
</feature>
<evidence type="ECO:0000313" key="5">
    <source>
        <dbReference type="EMBL" id="KAB1211289.1"/>
    </source>
</evidence>
<feature type="repeat" description="PPR" evidence="3">
    <location>
        <begin position="346"/>
        <end position="380"/>
    </location>
</feature>
<dbReference type="InterPro" id="IPR011990">
    <property type="entry name" value="TPR-like_helical_dom_sf"/>
</dbReference>
<feature type="repeat" description="PPR" evidence="3">
    <location>
        <begin position="237"/>
        <end position="272"/>
    </location>
</feature>
<dbReference type="OrthoDB" id="1911504at2759"/>
<feature type="repeat" description="PPR" evidence="3">
    <location>
        <begin position="381"/>
        <end position="415"/>
    </location>
</feature>
<feature type="compositionally biased region" description="Polar residues" evidence="4">
    <location>
        <begin position="31"/>
        <end position="45"/>
    </location>
</feature>